<name>A0AAQ3K249_9LILI</name>
<organism evidence="2 3">
    <name type="scientific">Canna indica</name>
    <name type="common">Indian-shot</name>
    <dbReference type="NCBI Taxonomy" id="4628"/>
    <lineage>
        <taxon>Eukaryota</taxon>
        <taxon>Viridiplantae</taxon>
        <taxon>Streptophyta</taxon>
        <taxon>Embryophyta</taxon>
        <taxon>Tracheophyta</taxon>
        <taxon>Spermatophyta</taxon>
        <taxon>Magnoliopsida</taxon>
        <taxon>Liliopsida</taxon>
        <taxon>Zingiberales</taxon>
        <taxon>Cannaceae</taxon>
        <taxon>Canna</taxon>
    </lineage>
</organism>
<dbReference type="EMBL" id="CP136892">
    <property type="protein sequence ID" value="WOL00517.1"/>
    <property type="molecule type" value="Genomic_DNA"/>
</dbReference>
<evidence type="ECO:0000313" key="3">
    <source>
        <dbReference type="Proteomes" id="UP001327560"/>
    </source>
</evidence>
<keyword evidence="1" id="KW-0472">Membrane</keyword>
<accession>A0AAQ3K249</accession>
<keyword evidence="3" id="KW-1185">Reference proteome</keyword>
<dbReference type="AlphaFoldDB" id="A0AAQ3K249"/>
<reference evidence="2 3" key="1">
    <citation type="submission" date="2023-10" db="EMBL/GenBank/DDBJ databases">
        <title>Chromosome-scale genome assembly provides insights into flower coloration mechanisms of Canna indica.</title>
        <authorList>
            <person name="Li C."/>
        </authorList>
    </citation>
    <scope>NUCLEOTIDE SEQUENCE [LARGE SCALE GENOMIC DNA]</scope>
    <source>
        <tissue evidence="2">Flower</tissue>
    </source>
</reference>
<feature type="transmembrane region" description="Helical" evidence="1">
    <location>
        <begin position="119"/>
        <end position="138"/>
    </location>
</feature>
<sequence>MQAFALLSPATTEATMSLLPPTFAIVKCRPLPPSFSCSSSVASYRPFLLPINNIVDSRLLMAKEGLPFKPRPTFFTLALRPLSVSSTTSFADDPSSLSVAVGPPPCPPLSRWNLDRRHILLLNFTACAAAISAAWLLFSAIPTILAFKKAAESLEKLMDVTADELPDTMAAVRLSGMEISDLTMELSDLGQEITQGVKSSTRAVRVAEDRLRHPTTMSPTIMVQGKNTPKNETHEPKVAKTARNLREGIVNGRVAFGLVFSLTQVSRWAINFLTSRGGKRSS</sequence>
<evidence type="ECO:0000256" key="1">
    <source>
        <dbReference type="SAM" id="Phobius"/>
    </source>
</evidence>
<keyword evidence="1" id="KW-0812">Transmembrane</keyword>
<keyword evidence="1" id="KW-1133">Transmembrane helix</keyword>
<evidence type="ECO:0008006" key="4">
    <source>
        <dbReference type="Google" id="ProtNLM"/>
    </source>
</evidence>
<protein>
    <recommendedName>
        <fullName evidence="4">Transmembrane protein</fullName>
    </recommendedName>
</protein>
<dbReference type="Proteomes" id="UP001327560">
    <property type="component" value="Chromosome 3"/>
</dbReference>
<dbReference type="PANTHER" id="PTHR33825:SF5">
    <property type="entry name" value="TRANSMEMBRANE PROTEIN"/>
    <property type="match status" value="1"/>
</dbReference>
<dbReference type="PANTHER" id="PTHR33825">
    <property type="entry name" value="CHITINASE-LIKE PROTEIN"/>
    <property type="match status" value="1"/>
</dbReference>
<proteinExistence type="predicted"/>
<gene>
    <name evidence="2" type="ORF">Cni_G09230</name>
</gene>
<evidence type="ECO:0000313" key="2">
    <source>
        <dbReference type="EMBL" id="WOL00517.1"/>
    </source>
</evidence>